<gene>
    <name evidence="2" type="ORF">C1H87_09710</name>
</gene>
<dbReference type="Proteomes" id="UP000235826">
    <property type="component" value="Chromosome"/>
</dbReference>
<dbReference type="AlphaFoldDB" id="A0A2K9PPF1"/>
<organism evidence="2 3">
    <name type="scientific">Flavivirga eckloniae</name>
    <dbReference type="NCBI Taxonomy" id="1803846"/>
    <lineage>
        <taxon>Bacteria</taxon>
        <taxon>Pseudomonadati</taxon>
        <taxon>Bacteroidota</taxon>
        <taxon>Flavobacteriia</taxon>
        <taxon>Flavobacteriales</taxon>
        <taxon>Flavobacteriaceae</taxon>
        <taxon>Flavivirga</taxon>
    </lineage>
</organism>
<sequence>MKHLFVIIFFLIGYLNCLAQEQERDVNKSVDSLYKEDQFYAGVTYNLLGKMPENVSQSGFSLGFHLGFIKDMPINKKRNVAIGLGVGYSANSYNQDLLIDKDNMGNTTYTVLESSSTFTKNKFSSHLIEVPLEFRWRTSTASDYNFWRIYTGFKIGYMFTHTTKYRGDLGRIGYSNIKDFNNLQYGLTFSAGYSTWNVYVYYALNPIFTDDVIVNGKRVDMNAVKIGLMFYIL</sequence>
<dbReference type="EMBL" id="CP025791">
    <property type="protein sequence ID" value="AUP78960.1"/>
    <property type="molecule type" value="Genomic_DNA"/>
</dbReference>
<proteinExistence type="predicted"/>
<evidence type="ECO:0000313" key="3">
    <source>
        <dbReference type="Proteomes" id="UP000235826"/>
    </source>
</evidence>
<reference evidence="2 3" key="1">
    <citation type="submission" date="2018-01" db="EMBL/GenBank/DDBJ databases">
        <title>Complete genome sequence of Flavivirga eckloniae ECD14 isolated from seaweed Ecklonia cava.</title>
        <authorList>
            <person name="Lee J.H."/>
            <person name="Baik K.S."/>
            <person name="Seong C.N."/>
        </authorList>
    </citation>
    <scope>NUCLEOTIDE SEQUENCE [LARGE SCALE GENOMIC DNA]</scope>
    <source>
        <strain evidence="2 3">ECD14</strain>
    </source>
</reference>
<dbReference type="OrthoDB" id="959017at2"/>
<dbReference type="InterPro" id="IPR025665">
    <property type="entry name" value="Beta-barrel_OMP_2"/>
</dbReference>
<feature type="domain" description="Outer membrane protein beta-barrel" evidence="1">
    <location>
        <begin position="24"/>
        <end position="208"/>
    </location>
</feature>
<dbReference type="Pfam" id="PF13568">
    <property type="entry name" value="OMP_b-brl_2"/>
    <property type="match status" value="1"/>
</dbReference>
<dbReference type="KEGG" id="fek:C1H87_09710"/>
<protein>
    <recommendedName>
        <fullName evidence="1">Outer membrane protein beta-barrel domain-containing protein</fullName>
    </recommendedName>
</protein>
<accession>A0A2K9PPF1</accession>
<evidence type="ECO:0000313" key="2">
    <source>
        <dbReference type="EMBL" id="AUP78960.1"/>
    </source>
</evidence>
<evidence type="ECO:0000259" key="1">
    <source>
        <dbReference type="Pfam" id="PF13568"/>
    </source>
</evidence>
<keyword evidence="3" id="KW-1185">Reference proteome</keyword>
<name>A0A2K9PPF1_9FLAO</name>
<dbReference type="RefSeq" id="WP_102755615.1">
    <property type="nucleotide sequence ID" value="NZ_CP025791.1"/>
</dbReference>